<evidence type="ECO:0000313" key="1">
    <source>
        <dbReference type="EMBL" id="JAV04105.1"/>
    </source>
</evidence>
<sequence length="80" mass="9812">MVLRLLMRYLANNEQLVQRLSESYPIRRAAQLTLYAFYRSKMIAEQHQWTPERFRSFIRNFSTNFKEELEGAKRELKNRK</sequence>
<organism evidence="1">
    <name type="scientific">Nyssomyia neivai</name>
    <dbReference type="NCBI Taxonomy" id="330878"/>
    <lineage>
        <taxon>Eukaryota</taxon>
        <taxon>Metazoa</taxon>
        <taxon>Ecdysozoa</taxon>
        <taxon>Arthropoda</taxon>
        <taxon>Hexapoda</taxon>
        <taxon>Insecta</taxon>
        <taxon>Pterygota</taxon>
        <taxon>Neoptera</taxon>
        <taxon>Endopterygota</taxon>
        <taxon>Diptera</taxon>
        <taxon>Nematocera</taxon>
        <taxon>Psychodoidea</taxon>
        <taxon>Psychodidae</taxon>
        <taxon>Nyssomyia</taxon>
    </lineage>
</organism>
<accession>A0A1L8DCJ5</accession>
<dbReference type="PANTHER" id="PTHR41161">
    <property type="entry name" value="PROTEIN NCBP2AS2"/>
    <property type="match status" value="1"/>
</dbReference>
<dbReference type="EMBL" id="GFDF01009979">
    <property type="protein sequence ID" value="JAV04105.1"/>
    <property type="molecule type" value="Transcribed_RNA"/>
</dbReference>
<dbReference type="InterPro" id="IPR042407">
    <property type="entry name" value="NCBP2-AS2"/>
</dbReference>
<protein>
    <submittedName>
        <fullName evidence="1">Uncharacterized protein</fullName>
    </submittedName>
</protein>
<dbReference type="PANTHER" id="PTHR41161:SF1">
    <property type="entry name" value="PROTEIN NCBP2AS2"/>
    <property type="match status" value="1"/>
</dbReference>
<name>A0A1L8DCJ5_9DIPT</name>
<proteinExistence type="predicted"/>
<dbReference type="AlphaFoldDB" id="A0A1L8DCJ5"/>
<reference evidence="1" key="1">
    <citation type="submission" date="2016-12" db="EMBL/GenBank/DDBJ databases">
        <title>An insight into the sialome and mialome of the sand fly, Nyssomyia neivai.</title>
        <authorList>
            <person name="Sebastian V."/>
            <person name="Goulart T.M."/>
            <person name="Oliveira W."/>
            <person name="Calvo E."/>
            <person name="Oliveira L.F."/>
            <person name="Pinto M.C."/>
            <person name="Rosselino A.M."/>
            <person name="Ribeiro J.M."/>
        </authorList>
    </citation>
    <scope>NUCLEOTIDE SEQUENCE</scope>
</reference>